<protein>
    <submittedName>
        <fullName evidence="5">AAA family ATPase</fullName>
    </submittedName>
</protein>
<dbReference type="Gene3D" id="3.40.50.300">
    <property type="entry name" value="P-loop containing nucleotide triphosphate hydrolases"/>
    <property type="match status" value="1"/>
</dbReference>
<proteinExistence type="inferred from homology"/>
<comment type="caution">
    <text evidence="5">The sequence shown here is derived from an EMBL/GenBank/DDBJ whole genome shotgun (WGS) entry which is preliminary data.</text>
</comment>
<evidence type="ECO:0000313" key="5">
    <source>
        <dbReference type="EMBL" id="MTH70316.1"/>
    </source>
</evidence>
<keyword evidence="6" id="KW-1185">Reference proteome</keyword>
<dbReference type="InterPro" id="IPR003593">
    <property type="entry name" value="AAA+_ATPase"/>
</dbReference>
<evidence type="ECO:0000313" key="6">
    <source>
        <dbReference type="Proteomes" id="UP000433071"/>
    </source>
</evidence>
<organism evidence="5 6">
    <name type="scientific">Agromyces bracchium</name>
    <dbReference type="NCBI Taxonomy" id="88376"/>
    <lineage>
        <taxon>Bacteria</taxon>
        <taxon>Bacillati</taxon>
        <taxon>Actinomycetota</taxon>
        <taxon>Actinomycetes</taxon>
        <taxon>Micrococcales</taxon>
        <taxon>Microbacteriaceae</taxon>
        <taxon>Agromyces</taxon>
    </lineage>
</organism>
<sequence>MTTLALLDATAGNDGDVYEDVRDRVERFLLRACAGDASPAAGWADVDSLVAGDPLRLGERLALDPVDQAIVALAVVTELEPRLGDLLDRVSGFLLGSLTVDLVVQLLHGEDSRRLDVMRRLSSEAPLVATGLLVDCGPDPGPRSLIRTTPGTIAGVLGAAPIPDVAGPRHGLSAAQLAPIEHAWNRALATMIHPRLVLFGSDDHIRRGVASALAAQVDRPLIALTDAAAGAAEVRRARRDAALAGGVLYGVSPAHVEGLTAPAILGSGDPLPGAPAVAVPDVDDGIRLGLWASHLGGDAGLARAALARLPLDPTGIEYTAGLAAGLGAARRRRPGLADITTAAGVNAARRLTRFATTVPADRKWKDLIVAPSTRRGLDELTQRVRQRAAELPRRTAPPAGISALFAGSSGVGKSMAASVVAGRIGIPLWRVELARVVSKYIGETEQNLEEVFSAAESAAAMLLFDEADALFGKRSEVQDARDRYANLEISYLLQRMETFRGVVVLSTNLARHLDAAFARRLTFVIHFPFPDEDTRQKLWRAMLPGERAGGARVSTAELARHPLSGANIASAVETALHLAHTDGVAVSHELVERAIAQELAKLGGPTSAEVPR</sequence>
<dbReference type="CDD" id="cd19481">
    <property type="entry name" value="RecA-like_protease"/>
    <property type="match status" value="1"/>
</dbReference>
<accession>A0A6I3MG20</accession>
<dbReference type="PANTHER" id="PTHR23073">
    <property type="entry name" value="26S PROTEASOME REGULATORY SUBUNIT"/>
    <property type="match status" value="1"/>
</dbReference>
<dbReference type="AlphaFoldDB" id="A0A6I3MG20"/>
<keyword evidence="3" id="KW-0067">ATP-binding</keyword>
<dbReference type="RefSeq" id="WP_155053339.1">
    <property type="nucleotide sequence ID" value="NZ_BAAAIB010000008.1"/>
</dbReference>
<gene>
    <name evidence="5" type="ORF">GJ743_18290</name>
</gene>
<dbReference type="InterPro" id="IPR050221">
    <property type="entry name" value="26S_Proteasome_ATPase"/>
</dbReference>
<name>A0A6I3MG20_9MICO</name>
<dbReference type="GO" id="GO:0016887">
    <property type="term" value="F:ATP hydrolysis activity"/>
    <property type="evidence" value="ECO:0007669"/>
    <property type="project" value="InterPro"/>
</dbReference>
<dbReference type="Pfam" id="PF22977">
    <property type="entry name" value="WHD"/>
    <property type="match status" value="1"/>
</dbReference>
<dbReference type="InterPro" id="IPR027417">
    <property type="entry name" value="P-loop_NTPase"/>
</dbReference>
<feature type="domain" description="AAA+ ATPase" evidence="4">
    <location>
        <begin position="399"/>
        <end position="531"/>
    </location>
</feature>
<evidence type="ECO:0000259" key="4">
    <source>
        <dbReference type="SMART" id="SM00382"/>
    </source>
</evidence>
<reference evidence="5 6" key="1">
    <citation type="submission" date="2019-11" db="EMBL/GenBank/DDBJ databases">
        <title>Agromyces kandeliae sp. nov., isolated from mangrove soil.</title>
        <authorList>
            <person name="Wang R."/>
        </authorList>
    </citation>
    <scope>NUCLEOTIDE SEQUENCE [LARGE SCALE GENOMIC DNA]</scope>
    <source>
        <strain evidence="5 6">JCM 11433</strain>
    </source>
</reference>
<dbReference type="SUPFAM" id="SSF52540">
    <property type="entry name" value="P-loop containing nucleoside triphosphate hydrolases"/>
    <property type="match status" value="1"/>
</dbReference>
<evidence type="ECO:0000256" key="2">
    <source>
        <dbReference type="ARBA" id="ARBA00022741"/>
    </source>
</evidence>
<dbReference type="Pfam" id="PF00004">
    <property type="entry name" value="AAA"/>
    <property type="match status" value="1"/>
</dbReference>
<dbReference type="OrthoDB" id="9802352at2"/>
<keyword evidence="2" id="KW-0547">Nucleotide-binding</keyword>
<dbReference type="SMART" id="SM00382">
    <property type="entry name" value="AAA"/>
    <property type="match status" value="1"/>
</dbReference>
<dbReference type="InterPro" id="IPR054472">
    <property type="entry name" value="WHD"/>
</dbReference>
<dbReference type="InterPro" id="IPR003959">
    <property type="entry name" value="ATPase_AAA_core"/>
</dbReference>
<evidence type="ECO:0000256" key="3">
    <source>
        <dbReference type="ARBA" id="ARBA00022840"/>
    </source>
</evidence>
<evidence type="ECO:0000256" key="1">
    <source>
        <dbReference type="ARBA" id="ARBA00006914"/>
    </source>
</evidence>
<dbReference type="Proteomes" id="UP000433071">
    <property type="component" value="Unassembled WGS sequence"/>
</dbReference>
<dbReference type="GO" id="GO:0005524">
    <property type="term" value="F:ATP binding"/>
    <property type="evidence" value="ECO:0007669"/>
    <property type="project" value="UniProtKB-KW"/>
</dbReference>
<comment type="similarity">
    <text evidence="1">Belongs to the AAA ATPase family.</text>
</comment>
<dbReference type="EMBL" id="WMLB01000044">
    <property type="protein sequence ID" value="MTH70316.1"/>
    <property type="molecule type" value="Genomic_DNA"/>
</dbReference>